<proteinExistence type="predicted"/>
<organism evidence="1 2">
    <name type="scientific">Gigaspora margarita</name>
    <dbReference type="NCBI Taxonomy" id="4874"/>
    <lineage>
        <taxon>Eukaryota</taxon>
        <taxon>Fungi</taxon>
        <taxon>Fungi incertae sedis</taxon>
        <taxon>Mucoromycota</taxon>
        <taxon>Glomeromycotina</taxon>
        <taxon>Glomeromycetes</taxon>
        <taxon>Diversisporales</taxon>
        <taxon>Gigasporaceae</taxon>
        <taxon>Gigaspora</taxon>
    </lineage>
</organism>
<dbReference type="AlphaFoldDB" id="A0A8H4AMR8"/>
<dbReference type="GO" id="GO:0016301">
    <property type="term" value="F:kinase activity"/>
    <property type="evidence" value="ECO:0007669"/>
    <property type="project" value="UniProtKB-KW"/>
</dbReference>
<protein>
    <submittedName>
        <fullName evidence="1">Kinase-like domain-containing protein</fullName>
    </submittedName>
</protein>
<dbReference type="Proteomes" id="UP000439903">
    <property type="component" value="Unassembled WGS sequence"/>
</dbReference>
<accession>A0A8H4AMR8</accession>
<keyword evidence="1" id="KW-0418">Kinase</keyword>
<name>A0A8H4AMR8_GIGMA</name>
<dbReference type="OrthoDB" id="2425774at2759"/>
<keyword evidence="2" id="KW-1185">Reference proteome</keyword>
<evidence type="ECO:0000313" key="2">
    <source>
        <dbReference type="Proteomes" id="UP000439903"/>
    </source>
</evidence>
<sequence length="625" mass="74048">MSSQKFFNSLLPIFQNALTLVNPHINKTSNEKEIFLNNCKHEERLVLFDILQRFKQMKYNNEFNFEAPISEYEKSHNLLSLDIRKETSVKDILENLYGILHSFGIRDKQEYRSELMESKFNHAFDLSFKNSHGKSKEEFIKCIIQDDETLNIYEKIMIFITLQGSQIDDISIENIAKSKTYEETESLHKKALNILHPYINGMIDKELIEHSIQNDKSLNQPEKILFLDLVQRAQDIIEKSNDWIYATYAIQNDEFLNQYEKIFALAILEKTYIEDQKRVEVLCQACIRINFLLDSNTYNTAEEKERFKREIIQNDETLTQEEKDLLFNSFHDKNERQCEFCKNFTDNFEYCEHCIQNYLRENFCNWTSEDVSIDELIQLCQQKTLRPNSVIEWISFKQFKNVIYRTSGGFASIYTAYITYNPYHKWDSQNQKLERTNTSTYVILKYFDNKSFTKEIAIHSILSTKCLYIVPCYGLTLDIDKKSVALVLELMKYNLRIRPGLVKEPRWYVSIMRRCWDAIPENRPTINEIYEEVLAQLKIIYTNQANDIKDSNLCENVFAQSNKQLFKKSQSKFYSFEDLPEPRNATEEEQEAYDIQQQNAFNSKDISTDMSFKMDSEALNIDIIN</sequence>
<evidence type="ECO:0000313" key="1">
    <source>
        <dbReference type="EMBL" id="KAF0513773.1"/>
    </source>
</evidence>
<comment type="caution">
    <text evidence="1">The sequence shown here is derived from an EMBL/GenBank/DDBJ whole genome shotgun (WGS) entry which is preliminary data.</text>
</comment>
<dbReference type="EMBL" id="WTPW01000414">
    <property type="protein sequence ID" value="KAF0513773.1"/>
    <property type="molecule type" value="Genomic_DNA"/>
</dbReference>
<gene>
    <name evidence="1" type="ORF">F8M41_017727</name>
</gene>
<reference evidence="1 2" key="1">
    <citation type="journal article" date="2019" name="Environ. Microbiol.">
        <title>At the nexus of three kingdoms: the genome of the mycorrhizal fungus Gigaspora margarita provides insights into plant, endobacterial and fungal interactions.</title>
        <authorList>
            <person name="Venice F."/>
            <person name="Ghignone S."/>
            <person name="Salvioli di Fossalunga A."/>
            <person name="Amselem J."/>
            <person name="Novero M."/>
            <person name="Xianan X."/>
            <person name="Sedzielewska Toro K."/>
            <person name="Morin E."/>
            <person name="Lipzen A."/>
            <person name="Grigoriev I.V."/>
            <person name="Henrissat B."/>
            <person name="Martin F.M."/>
            <person name="Bonfante P."/>
        </authorList>
    </citation>
    <scope>NUCLEOTIDE SEQUENCE [LARGE SCALE GENOMIC DNA]</scope>
    <source>
        <strain evidence="1 2">BEG34</strain>
    </source>
</reference>
<keyword evidence="1" id="KW-0808">Transferase</keyword>